<accession>A0AAD3MCI0</accession>
<evidence type="ECO:0000256" key="5">
    <source>
        <dbReference type="SAM" id="MobiDB-lite"/>
    </source>
</evidence>
<dbReference type="Proteomes" id="UP001279410">
    <property type="component" value="Unassembled WGS sequence"/>
</dbReference>
<feature type="region of interest" description="Disordered" evidence="5">
    <location>
        <begin position="70"/>
        <end position="297"/>
    </location>
</feature>
<evidence type="ECO:0000256" key="2">
    <source>
        <dbReference type="ARBA" id="ARBA00022833"/>
    </source>
</evidence>
<feature type="compositionally biased region" description="Basic and acidic residues" evidence="5">
    <location>
        <begin position="216"/>
        <end position="246"/>
    </location>
</feature>
<keyword evidence="2 4" id="KW-0862">Zinc</keyword>
<dbReference type="GO" id="GO:0046872">
    <property type="term" value="F:metal ion binding"/>
    <property type="evidence" value="ECO:0007669"/>
    <property type="project" value="UniProtKB-KW"/>
</dbReference>
<feature type="compositionally biased region" description="Basic and acidic residues" evidence="5">
    <location>
        <begin position="101"/>
        <end position="119"/>
    </location>
</feature>
<name>A0AAD3MCI0_LATJO</name>
<feature type="domain" description="LIM zinc-binding" evidence="6">
    <location>
        <begin position="1"/>
        <end position="46"/>
    </location>
</feature>
<protein>
    <recommendedName>
        <fullName evidence="6">LIM zinc-binding domain-containing protein</fullName>
    </recommendedName>
</protein>
<dbReference type="AlphaFoldDB" id="A0AAD3MCI0"/>
<keyword evidence="8" id="KW-1185">Reference proteome</keyword>
<sequence length="350" mass="39109">MVANKLILHNNCFCCKHCQKKLSVHNYSSLYGEFYCISHYQQLFKRKGNYDEGFGHKQHKDRWLQKNKQIDEPDALSTPKTTKPNLNTSDGSREFSAGQMTKEEANHESNNDQFEKSDSVNDQENDSQRKPVARTNSLKGSANQAEKTKVKLGSWSKGKSPLSKFFTSGGNDRSNKVEPKDAKKPDVRPSGGLLGRLFQSSSEKAEGITKSAAQGERQDTTHANDKKIEEVKEVITEEMQKEDDMSKVPPLEQEHMNSSSADPSTLDSNKYEDMSKSTEPYKLHKTSTDETGSRKPRAPLTSVKLLNTVMGMTQWYMAKMFSSGASNPPNLPDVAPNAVAVCLRGEMGMK</sequence>
<dbReference type="EMBL" id="BRZM01000010">
    <property type="protein sequence ID" value="GLD51397.1"/>
    <property type="molecule type" value="Genomic_DNA"/>
</dbReference>
<dbReference type="InterPro" id="IPR001781">
    <property type="entry name" value="Znf_LIM"/>
</dbReference>
<dbReference type="Pfam" id="PF00412">
    <property type="entry name" value="LIM"/>
    <property type="match status" value="1"/>
</dbReference>
<evidence type="ECO:0000313" key="8">
    <source>
        <dbReference type="Proteomes" id="UP001279410"/>
    </source>
</evidence>
<gene>
    <name evidence="7" type="ORF">AKAME5_000446300</name>
</gene>
<feature type="compositionally biased region" description="Basic and acidic residues" evidence="5">
    <location>
        <begin position="269"/>
        <end position="293"/>
    </location>
</feature>
<feature type="compositionally biased region" description="Polar residues" evidence="5">
    <location>
        <begin position="78"/>
        <end position="90"/>
    </location>
</feature>
<organism evidence="7 8">
    <name type="scientific">Lates japonicus</name>
    <name type="common">Japanese lates</name>
    <dbReference type="NCBI Taxonomy" id="270547"/>
    <lineage>
        <taxon>Eukaryota</taxon>
        <taxon>Metazoa</taxon>
        <taxon>Chordata</taxon>
        <taxon>Craniata</taxon>
        <taxon>Vertebrata</taxon>
        <taxon>Euteleostomi</taxon>
        <taxon>Actinopterygii</taxon>
        <taxon>Neopterygii</taxon>
        <taxon>Teleostei</taxon>
        <taxon>Neoteleostei</taxon>
        <taxon>Acanthomorphata</taxon>
        <taxon>Carangaria</taxon>
        <taxon>Carangaria incertae sedis</taxon>
        <taxon>Centropomidae</taxon>
        <taxon>Lates</taxon>
    </lineage>
</organism>
<proteinExistence type="predicted"/>
<evidence type="ECO:0000259" key="6">
    <source>
        <dbReference type="PROSITE" id="PS50023"/>
    </source>
</evidence>
<evidence type="ECO:0000313" key="7">
    <source>
        <dbReference type="EMBL" id="GLD51397.1"/>
    </source>
</evidence>
<keyword evidence="1 4" id="KW-0479">Metal-binding</keyword>
<evidence type="ECO:0000256" key="3">
    <source>
        <dbReference type="ARBA" id="ARBA00023038"/>
    </source>
</evidence>
<evidence type="ECO:0000256" key="4">
    <source>
        <dbReference type="PROSITE-ProRule" id="PRU00125"/>
    </source>
</evidence>
<dbReference type="Gene3D" id="2.10.110.10">
    <property type="entry name" value="Cysteine Rich Protein"/>
    <property type="match status" value="1"/>
</dbReference>
<dbReference type="PANTHER" id="PTHR24206">
    <property type="entry name" value="OS06G0237300 PROTEIN"/>
    <property type="match status" value="1"/>
</dbReference>
<evidence type="ECO:0000256" key="1">
    <source>
        <dbReference type="ARBA" id="ARBA00022723"/>
    </source>
</evidence>
<comment type="caution">
    <text evidence="7">The sequence shown here is derived from an EMBL/GenBank/DDBJ whole genome shotgun (WGS) entry which is preliminary data.</text>
</comment>
<feature type="compositionally biased region" description="Basic and acidic residues" evidence="5">
    <location>
        <begin position="173"/>
        <end position="187"/>
    </location>
</feature>
<reference evidence="7" key="1">
    <citation type="submission" date="2022-08" db="EMBL/GenBank/DDBJ databases">
        <title>Genome sequencing of akame (Lates japonicus).</title>
        <authorList>
            <person name="Hashiguchi Y."/>
            <person name="Takahashi H."/>
        </authorList>
    </citation>
    <scope>NUCLEOTIDE SEQUENCE</scope>
    <source>
        <strain evidence="7">Kochi</strain>
    </source>
</reference>
<keyword evidence="3 4" id="KW-0440">LIM domain</keyword>
<dbReference type="SUPFAM" id="SSF57716">
    <property type="entry name" value="Glucocorticoid receptor-like (DNA-binding domain)"/>
    <property type="match status" value="1"/>
</dbReference>
<feature type="compositionally biased region" description="Polar residues" evidence="5">
    <location>
        <begin position="134"/>
        <end position="145"/>
    </location>
</feature>
<dbReference type="PROSITE" id="PS50023">
    <property type="entry name" value="LIM_DOMAIN_2"/>
    <property type="match status" value="1"/>
</dbReference>
<feature type="compositionally biased region" description="Polar residues" evidence="5">
    <location>
        <begin position="256"/>
        <end position="268"/>
    </location>
</feature>